<dbReference type="Proteomes" id="UP001328107">
    <property type="component" value="Unassembled WGS sequence"/>
</dbReference>
<proteinExistence type="predicted"/>
<dbReference type="EMBL" id="BTRK01000004">
    <property type="protein sequence ID" value="GMR45092.1"/>
    <property type="molecule type" value="Genomic_DNA"/>
</dbReference>
<name>A0AAN5CIK7_9BILA</name>
<sequence length="143" mass="15703">LIYHTPSQRCPPSVPSFFSPLFSSQPLSASSATCSVSRHWTRSISNLELSKNAMPASTRALRRSISTPRRSPRPAEPRTAQTLHSYRINQASAQARLSVSATPQTAAATVINAIRRRSHRSSSDFLSPSELHSSAIEKKSIFE</sequence>
<feature type="region of interest" description="Disordered" evidence="1">
    <location>
        <begin position="51"/>
        <end position="83"/>
    </location>
</feature>
<keyword evidence="3" id="KW-1185">Reference proteome</keyword>
<feature type="non-terminal residue" evidence="2">
    <location>
        <position position="1"/>
    </location>
</feature>
<organism evidence="2 3">
    <name type="scientific">Pristionchus mayeri</name>
    <dbReference type="NCBI Taxonomy" id="1317129"/>
    <lineage>
        <taxon>Eukaryota</taxon>
        <taxon>Metazoa</taxon>
        <taxon>Ecdysozoa</taxon>
        <taxon>Nematoda</taxon>
        <taxon>Chromadorea</taxon>
        <taxon>Rhabditida</taxon>
        <taxon>Rhabditina</taxon>
        <taxon>Diplogasteromorpha</taxon>
        <taxon>Diplogasteroidea</taxon>
        <taxon>Neodiplogasteridae</taxon>
        <taxon>Pristionchus</taxon>
    </lineage>
</organism>
<dbReference type="AlphaFoldDB" id="A0AAN5CIK7"/>
<accession>A0AAN5CIK7</accession>
<gene>
    <name evidence="2" type="ORF">PMAYCL1PPCAC_15287</name>
</gene>
<comment type="caution">
    <text evidence="2">The sequence shown here is derived from an EMBL/GenBank/DDBJ whole genome shotgun (WGS) entry which is preliminary data.</text>
</comment>
<reference evidence="3" key="1">
    <citation type="submission" date="2022-10" db="EMBL/GenBank/DDBJ databases">
        <title>Genome assembly of Pristionchus species.</title>
        <authorList>
            <person name="Yoshida K."/>
            <person name="Sommer R.J."/>
        </authorList>
    </citation>
    <scope>NUCLEOTIDE SEQUENCE [LARGE SCALE GENOMIC DNA]</scope>
    <source>
        <strain evidence="3">RS5460</strain>
    </source>
</reference>
<feature type="compositionally biased region" description="Polar residues" evidence="1">
    <location>
        <begin position="123"/>
        <end position="132"/>
    </location>
</feature>
<evidence type="ECO:0000313" key="3">
    <source>
        <dbReference type="Proteomes" id="UP001328107"/>
    </source>
</evidence>
<evidence type="ECO:0000313" key="2">
    <source>
        <dbReference type="EMBL" id="GMR45092.1"/>
    </source>
</evidence>
<protein>
    <submittedName>
        <fullName evidence="2">Uncharacterized protein</fullName>
    </submittedName>
</protein>
<feature type="region of interest" description="Disordered" evidence="1">
    <location>
        <begin position="118"/>
        <end position="143"/>
    </location>
</feature>
<evidence type="ECO:0000256" key="1">
    <source>
        <dbReference type="SAM" id="MobiDB-lite"/>
    </source>
</evidence>